<comment type="function">
    <text evidence="3">Part of a stress-induced multi-chaperone system, it is involved in the recovery of the cell from heat-induced damage, in cooperation with DnaK, DnaJ and GrpE. Acts before DnaK, in the processing of protein aggregates. Protein binding stimulates the ATPase activity; ATP hydrolysis unfolds the denatured protein aggregates, which probably helps expose new hydrophobic binding sites on the surface of ClpB-bound aggregates, contributing to the solubilization and refolding of denatured protein aggregates by DnaK.</text>
</comment>
<dbReference type="Gene3D" id="3.40.50.300">
    <property type="entry name" value="P-loop containing nucleotide triphosphate hydrolases"/>
    <property type="match status" value="1"/>
</dbReference>
<dbReference type="InterPro" id="IPR050130">
    <property type="entry name" value="ClpA_ClpB"/>
</dbReference>
<evidence type="ECO:0000313" key="5">
    <source>
        <dbReference type="EMBL" id="ABJ62176.1"/>
    </source>
</evidence>
<evidence type="ECO:0000256" key="1">
    <source>
        <dbReference type="ARBA" id="ARBA00022741"/>
    </source>
</evidence>
<dbReference type="Proteomes" id="UP000000362">
    <property type="component" value="Chromosome"/>
</dbReference>
<dbReference type="GO" id="GO:0016887">
    <property type="term" value="F:ATP hydrolysis activity"/>
    <property type="evidence" value="ECO:0007669"/>
    <property type="project" value="InterPro"/>
</dbReference>
<evidence type="ECO:0000256" key="3">
    <source>
        <dbReference type="ARBA" id="ARBA00025613"/>
    </source>
</evidence>
<name>Q03X96_LEUMM</name>
<evidence type="ECO:0000259" key="4">
    <source>
        <dbReference type="SMART" id="SM00382"/>
    </source>
</evidence>
<dbReference type="RefSeq" id="WP_011679821.1">
    <property type="nucleotide sequence ID" value="NC_008531.1"/>
</dbReference>
<dbReference type="PRINTS" id="PR00300">
    <property type="entry name" value="CLPPROTEASEA"/>
</dbReference>
<keyword evidence="1" id="KW-0547">Nucleotide-binding</keyword>
<dbReference type="GO" id="GO:0006508">
    <property type="term" value="P:proteolysis"/>
    <property type="evidence" value="ECO:0007669"/>
    <property type="project" value="UniProtKB-KW"/>
</dbReference>
<dbReference type="GO" id="GO:0005737">
    <property type="term" value="C:cytoplasm"/>
    <property type="evidence" value="ECO:0007669"/>
    <property type="project" value="TreeGrafter"/>
</dbReference>
<protein>
    <submittedName>
        <fullName evidence="5">ATP-binding subunit of Clp protease and DnaK/DnaJ chaperones</fullName>
    </submittedName>
</protein>
<dbReference type="EMBL" id="CP000414">
    <property type="protein sequence ID" value="ABJ62176.1"/>
    <property type="molecule type" value="Genomic_DNA"/>
</dbReference>
<organism evidence="5 6">
    <name type="scientific">Leuconostoc mesenteroides subsp. mesenteroides (strain ATCC 8293 / DSM 20343 / BCRC 11652 / CCM 1803 / JCM 6124 / NCDO 523 / NBRC 100496 / NCIMB 8023 / NCTC 12954 / NRRL B-1118 / 37Y)</name>
    <dbReference type="NCBI Taxonomy" id="203120"/>
    <lineage>
        <taxon>Bacteria</taxon>
        <taxon>Bacillati</taxon>
        <taxon>Bacillota</taxon>
        <taxon>Bacilli</taxon>
        <taxon>Lactobacillales</taxon>
        <taxon>Lactobacillaceae</taxon>
        <taxon>Leuconostoc</taxon>
    </lineage>
</organism>
<accession>Q03X96</accession>
<dbReference type="KEGG" id="lme:LEUM_1076"/>
<dbReference type="EnsemblBacteria" id="ABJ62176">
    <property type="protein sequence ID" value="ABJ62176"/>
    <property type="gene ID" value="LEUM_1076"/>
</dbReference>
<dbReference type="InterPro" id="IPR001270">
    <property type="entry name" value="ClpA/B"/>
</dbReference>
<dbReference type="InterPro" id="IPR003959">
    <property type="entry name" value="ATPase_AAA_core"/>
</dbReference>
<dbReference type="InterPro" id="IPR027417">
    <property type="entry name" value="P-loop_NTPase"/>
</dbReference>
<dbReference type="SUPFAM" id="SSF52540">
    <property type="entry name" value="P-loop containing nucleoside triphosphate hydrolases"/>
    <property type="match status" value="1"/>
</dbReference>
<dbReference type="GeneID" id="29576754"/>
<dbReference type="HOGENOM" id="CLU_039713_0_0_9"/>
<reference evidence="5 6" key="1">
    <citation type="journal article" date="2006" name="Proc. Natl. Acad. Sci. U.S.A.">
        <title>Comparative genomics of the lactic acid bacteria.</title>
        <authorList>
            <person name="Makarova K."/>
            <person name="Slesarev A."/>
            <person name="Wolf Y."/>
            <person name="Sorokin A."/>
            <person name="Mirkin B."/>
            <person name="Koonin E."/>
            <person name="Pavlov A."/>
            <person name="Pavlova N."/>
            <person name="Karamychev V."/>
            <person name="Polouchine N."/>
            <person name="Shakhova V."/>
            <person name="Grigoriev I."/>
            <person name="Lou Y."/>
            <person name="Rohksar D."/>
            <person name="Lucas S."/>
            <person name="Huang K."/>
            <person name="Goodstein D.M."/>
            <person name="Hawkins T."/>
            <person name="Plengvidhya V."/>
            <person name="Welker D."/>
            <person name="Hughes J."/>
            <person name="Goh Y."/>
            <person name="Benson A."/>
            <person name="Baldwin K."/>
            <person name="Lee J.H."/>
            <person name="Diaz-Muniz I."/>
            <person name="Dosti B."/>
            <person name="Smeianov V."/>
            <person name="Wechter W."/>
            <person name="Barabote R."/>
            <person name="Lorca G."/>
            <person name="Altermann E."/>
            <person name="Barrangou R."/>
            <person name="Ganesan B."/>
            <person name="Xie Y."/>
            <person name="Rawsthorne H."/>
            <person name="Tamir D."/>
            <person name="Parker C."/>
            <person name="Breidt F."/>
            <person name="Broadbent J."/>
            <person name="Hutkins R."/>
            <person name="O'Sullivan D."/>
            <person name="Steele J."/>
            <person name="Unlu G."/>
            <person name="Saier M."/>
            <person name="Klaenhammer T."/>
            <person name="Richardson P."/>
            <person name="Kozyavkin S."/>
            <person name="Weimer B."/>
            <person name="Mills D."/>
        </authorList>
    </citation>
    <scope>NUCLEOTIDE SEQUENCE [LARGE SCALE GENOMIC DNA]</scope>
    <source>
        <strain evidence="6">ATCC 8293 / DSM 20343 / BCRC 11652 / CCM 1803 / JCM 6124 / NCDO 523 / NBRC 100496 / NCIMB 8023 / NCTC 12954 / NRRL B-1118 / 37Y</strain>
    </source>
</reference>
<keyword evidence="5" id="KW-0378">Hydrolase</keyword>
<dbReference type="SMART" id="SM00382">
    <property type="entry name" value="AAA"/>
    <property type="match status" value="1"/>
</dbReference>
<dbReference type="GO" id="GO:0034605">
    <property type="term" value="P:cellular response to heat"/>
    <property type="evidence" value="ECO:0007669"/>
    <property type="project" value="TreeGrafter"/>
</dbReference>
<dbReference type="PANTHER" id="PTHR11638">
    <property type="entry name" value="ATP-DEPENDENT CLP PROTEASE"/>
    <property type="match status" value="1"/>
</dbReference>
<dbReference type="GO" id="GO:0005524">
    <property type="term" value="F:ATP binding"/>
    <property type="evidence" value="ECO:0007669"/>
    <property type="project" value="UniProtKB-KW"/>
</dbReference>
<dbReference type="eggNOG" id="COG0542">
    <property type="taxonomic scope" value="Bacteria"/>
</dbReference>
<gene>
    <name evidence="5" type="ordered locus">LEUM_1076</name>
</gene>
<keyword evidence="2 5" id="KW-0067">ATP-binding</keyword>
<dbReference type="InterPro" id="IPR003593">
    <property type="entry name" value="AAA+_ATPase"/>
</dbReference>
<proteinExistence type="predicted"/>
<keyword evidence="5" id="KW-0645">Protease</keyword>
<evidence type="ECO:0000256" key="2">
    <source>
        <dbReference type="ARBA" id="ARBA00022840"/>
    </source>
</evidence>
<evidence type="ECO:0000313" key="6">
    <source>
        <dbReference type="Proteomes" id="UP000000362"/>
    </source>
</evidence>
<dbReference type="GO" id="GO:0008233">
    <property type="term" value="F:peptidase activity"/>
    <property type="evidence" value="ECO:0007669"/>
    <property type="project" value="UniProtKB-KW"/>
</dbReference>
<feature type="domain" description="AAA+ ATPase" evidence="4">
    <location>
        <begin position="296"/>
        <end position="445"/>
    </location>
</feature>
<keyword evidence="6" id="KW-1185">Reference proteome</keyword>
<dbReference type="AlphaFoldDB" id="Q03X96"/>
<dbReference type="Pfam" id="PF07724">
    <property type="entry name" value="AAA_2"/>
    <property type="match status" value="1"/>
</dbReference>
<sequence>MNYFTLYTYKNLTELRKIQQQNNVTTFIFEETLELLKEEQDVCIDITSLVHMLRQNQGNIYSAGINLREINEDSKIIIEESLAEIAIDFFPHIFSSHISLLNKDEVVTESQIPKTFVHYRRSLYTYYANEDLSAIIDYANENNISITTFSYANENLSTEIKKFNLNSKLAIVDLTSAIYAIEDNKNLIYMIESFLNQFSNVNVIGLASQSDQILKYFSLYIEGVESLKKILPDLKIKYSNEIVSKEVKKITSFSEHELDSLFTSFNHKLIGHDYFKRKLKYLLNNFIKLNKAKEQKVFSVFLFGSSGIGKTEVARLLANELQENSYLAKINFQNYSSQDALNTLIGSPAGYVGYGEGELRKKVNKSKVGLVLLDEFEKTTKPVFSFFLDLLEEGTFTDSMTREHDLDGYVLIFTSNIQNETEYKKIIPPELQTRFDLVCEFQIPSINEKRRFLELLFEQAQRKFVDQFSKIKCTEEDKEELFAFDYSEVNAFRDLKRHFNNRLMDFFTSKNVDIDMK</sequence>
<dbReference type="PANTHER" id="PTHR11638:SF18">
    <property type="entry name" value="HEAT SHOCK PROTEIN 104"/>
    <property type="match status" value="1"/>
</dbReference>